<dbReference type="EMBL" id="MTSE01000036">
    <property type="protein sequence ID" value="OUJ69201.1"/>
    <property type="molecule type" value="Genomic_DNA"/>
</dbReference>
<dbReference type="GO" id="GO:0016209">
    <property type="term" value="F:antioxidant activity"/>
    <property type="evidence" value="ECO:0007669"/>
    <property type="project" value="InterPro"/>
</dbReference>
<dbReference type="Pfam" id="PF00578">
    <property type="entry name" value="AhpC-TSA"/>
    <property type="match status" value="1"/>
</dbReference>
<proteinExistence type="predicted"/>
<reference evidence="3 4" key="1">
    <citation type="submission" date="2017-01" db="EMBL/GenBank/DDBJ databases">
        <title>A new Hymenobacter.</title>
        <authorList>
            <person name="Liang Y."/>
            <person name="Feng F."/>
        </authorList>
    </citation>
    <scope>NUCLEOTIDE SEQUENCE [LARGE SCALE GENOMIC DNA]</scope>
    <source>
        <strain evidence="3">MIMBbqt21</strain>
    </source>
</reference>
<evidence type="ECO:0000313" key="3">
    <source>
        <dbReference type="EMBL" id="OUJ69201.1"/>
    </source>
</evidence>
<feature type="chain" id="PRO_5013372087" description="Thioredoxin domain-containing protein" evidence="1">
    <location>
        <begin position="39"/>
        <end position="261"/>
    </location>
</feature>
<dbReference type="InterPro" id="IPR036249">
    <property type="entry name" value="Thioredoxin-like_sf"/>
</dbReference>
<dbReference type="Proteomes" id="UP000194873">
    <property type="component" value="Unassembled WGS sequence"/>
</dbReference>
<keyword evidence="4" id="KW-1185">Reference proteome</keyword>
<dbReference type="CDD" id="cd02966">
    <property type="entry name" value="TlpA_like_family"/>
    <property type="match status" value="1"/>
</dbReference>
<evidence type="ECO:0000256" key="1">
    <source>
        <dbReference type="SAM" id="SignalP"/>
    </source>
</evidence>
<comment type="caution">
    <text evidence="3">The sequence shown here is derived from an EMBL/GenBank/DDBJ whole genome shotgun (WGS) entry which is preliminary data.</text>
</comment>
<dbReference type="Gene3D" id="3.40.30.10">
    <property type="entry name" value="Glutaredoxin"/>
    <property type="match status" value="1"/>
</dbReference>
<sequence length="261" mass="29085">MNAGFRSLTAYGSSPHFMKTRLLTTGLLASTLCLAAHAQTTAQTLEPPTRPRIQVDDQSVVTDTKGGPVPAIVWHQMLATGDYTLKAAPAFSAEHPVFVVTPRTPAEREQYLARLAPPHESPFFTTGQALTPFKLRDVNGHKYDSKELAGKIVVLNFWFIRCGPCRMEIPELNKLVKQYAGRPDVVFLAVALDDRAAIQEFVQQRPYDYALVPEGRYVAQKYGVTSFPTNVVVDRQGKVIFHAQYHPNMLAYLQKAIEEAK</sequence>
<keyword evidence="1" id="KW-0732">Signal</keyword>
<evidence type="ECO:0000259" key="2">
    <source>
        <dbReference type="PROSITE" id="PS51352"/>
    </source>
</evidence>
<feature type="domain" description="Thioredoxin" evidence="2">
    <location>
        <begin position="124"/>
        <end position="261"/>
    </location>
</feature>
<gene>
    <name evidence="3" type="ORF">BXP70_26810</name>
</gene>
<accession>A0A243W5Y4</accession>
<dbReference type="PANTHER" id="PTHR42852">
    <property type="entry name" value="THIOL:DISULFIDE INTERCHANGE PROTEIN DSBE"/>
    <property type="match status" value="1"/>
</dbReference>
<dbReference type="InterPro" id="IPR050553">
    <property type="entry name" value="Thioredoxin_ResA/DsbE_sf"/>
</dbReference>
<dbReference type="PANTHER" id="PTHR42852:SF13">
    <property type="entry name" value="PROTEIN DIPZ"/>
    <property type="match status" value="1"/>
</dbReference>
<dbReference type="AlphaFoldDB" id="A0A243W5Y4"/>
<dbReference type="PROSITE" id="PS51352">
    <property type="entry name" value="THIOREDOXIN_2"/>
    <property type="match status" value="1"/>
</dbReference>
<dbReference type="GO" id="GO:0016491">
    <property type="term" value="F:oxidoreductase activity"/>
    <property type="evidence" value="ECO:0007669"/>
    <property type="project" value="InterPro"/>
</dbReference>
<organism evidence="3 4">
    <name type="scientific">Hymenobacter crusticola</name>
    <dbReference type="NCBI Taxonomy" id="1770526"/>
    <lineage>
        <taxon>Bacteria</taxon>
        <taxon>Pseudomonadati</taxon>
        <taxon>Bacteroidota</taxon>
        <taxon>Cytophagia</taxon>
        <taxon>Cytophagales</taxon>
        <taxon>Hymenobacteraceae</taxon>
        <taxon>Hymenobacter</taxon>
    </lineage>
</organism>
<dbReference type="InterPro" id="IPR013766">
    <property type="entry name" value="Thioredoxin_domain"/>
</dbReference>
<dbReference type="InterPro" id="IPR000866">
    <property type="entry name" value="AhpC/TSA"/>
</dbReference>
<dbReference type="SUPFAM" id="SSF52833">
    <property type="entry name" value="Thioredoxin-like"/>
    <property type="match status" value="1"/>
</dbReference>
<feature type="signal peptide" evidence="1">
    <location>
        <begin position="1"/>
        <end position="38"/>
    </location>
</feature>
<evidence type="ECO:0000313" key="4">
    <source>
        <dbReference type="Proteomes" id="UP000194873"/>
    </source>
</evidence>
<protein>
    <recommendedName>
        <fullName evidence="2">Thioredoxin domain-containing protein</fullName>
    </recommendedName>
</protein>
<name>A0A243W5Y4_9BACT</name>